<organism evidence="3 4">
    <name type="scientific">Symbiodinium microadriaticum</name>
    <name type="common">Dinoflagellate</name>
    <name type="synonym">Zooxanthella microadriatica</name>
    <dbReference type="NCBI Taxonomy" id="2951"/>
    <lineage>
        <taxon>Eukaryota</taxon>
        <taxon>Sar</taxon>
        <taxon>Alveolata</taxon>
        <taxon>Dinophyceae</taxon>
        <taxon>Suessiales</taxon>
        <taxon>Symbiodiniaceae</taxon>
        <taxon>Symbiodinium</taxon>
    </lineage>
</organism>
<gene>
    <name evidence="3" type="ORF">AK812_SmicGene43511</name>
</gene>
<feature type="signal peptide" evidence="2">
    <location>
        <begin position="1"/>
        <end position="26"/>
    </location>
</feature>
<dbReference type="EMBL" id="LSRX01001993">
    <property type="protein sequence ID" value="OLP76547.1"/>
    <property type="molecule type" value="Genomic_DNA"/>
</dbReference>
<evidence type="ECO:0000313" key="3">
    <source>
        <dbReference type="EMBL" id="OLP76547.1"/>
    </source>
</evidence>
<evidence type="ECO:0000256" key="1">
    <source>
        <dbReference type="SAM" id="MobiDB-lite"/>
    </source>
</evidence>
<protein>
    <submittedName>
        <fullName evidence="3">Uncharacterized protein</fullName>
    </submittedName>
</protein>
<feature type="region of interest" description="Disordered" evidence="1">
    <location>
        <begin position="293"/>
        <end position="321"/>
    </location>
</feature>
<sequence length="321" mass="34584">MAKGGSLLSTLIAIALGLALLMVAQQCFLTTTPTPPSGNAQPRHAQNRVDLQLHNAPMVPMEGDFAAGSLFAGSEALSLEGADRDVNVAMFNKKRTKRDRSEGWTLRKKFRSCSLLARAATAKGRKILKKRMWRGKKVLAPGDYCNYKMQRVKKLVGTRGGLGTRIASAGSELLHFPLVSDEVTKIFDAWELPLQAVFPAWYRLVQSLCPPAPGRADRPPVPLLPLAALLCHVCASVLLPALLPAEPHLLLGGPRSAAAHGAHVATKSAMFILPEKLVFTIWHASEFQRRQRAQDARGGRIAGRDAGLGTGRGEIEGRAGA</sequence>
<name>A0A1Q9C0W1_SYMMI</name>
<dbReference type="AlphaFoldDB" id="A0A1Q9C0W1"/>
<accession>A0A1Q9C0W1</accession>
<keyword evidence="2" id="KW-0732">Signal</keyword>
<evidence type="ECO:0000256" key="2">
    <source>
        <dbReference type="SAM" id="SignalP"/>
    </source>
</evidence>
<feature type="chain" id="PRO_5012593220" evidence="2">
    <location>
        <begin position="27"/>
        <end position="321"/>
    </location>
</feature>
<dbReference type="Proteomes" id="UP000186817">
    <property type="component" value="Unassembled WGS sequence"/>
</dbReference>
<reference evidence="3 4" key="1">
    <citation type="submission" date="2016-02" db="EMBL/GenBank/DDBJ databases">
        <title>Genome analysis of coral dinoflagellate symbionts highlights evolutionary adaptations to a symbiotic lifestyle.</title>
        <authorList>
            <person name="Aranda M."/>
            <person name="Li Y."/>
            <person name="Liew Y.J."/>
            <person name="Baumgarten S."/>
            <person name="Simakov O."/>
            <person name="Wilson M."/>
            <person name="Piel J."/>
            <person name="Ashoor H."/>
            <person name="Bougouffa S."/>
            <person name="Bajic V.B."/>
            <person name="Ryu T."/>
            <person name="Ravasi T."/>
            <person name="Bayer T."/>
            <person name="Micklem G."/>
            <person name="Kim H."/>
            <person name="Bhak J."/>
            <person name="Lajeunesse T.C."/>
            <person name="Voolstra C.R."/>
        </authorList>
    </citation>
    <scope>NUCLEOTIDE SEQUENCE [LARGE SCALE GENOMIC DNA]</scope>
    <source>
        <strain evidence="3 4">CCMP2467</strain>
    </source>
</reference>
<evidence type="ECO:0000313" key="4">
    <source>
        <dbReference type="Proteomes" id="UP000186817"/>
    </source>
</evidence>
<dbReference type="OrthoDB" id="431691at2759"/>
<comment type="caution">
    <text evidence="3">The sequence shown here is derived from an EMBL/GenBank/DDBJ whole genome shotgun (WGS) entry which is preliminary data.</text>
</comment>
<proteinExistence type="predicted"/>
<keyword evidence="4" id="KW-1185">Reference proteome</keyword>